<name>A0A418MFU9_9BACT</name>
<organism evidence="1 2">
    <name type="scientific">Fibrisoma montanum</name>
    <dbReference type="NCBI Taxonomy" id="2305895"/>
    <lineage>
        <taxon>Bacteria</taxon>
        <taxon>Pseudomonadati</taxon>
        <taxon>Bacteroidota</taxon>
        <taxon>Cytophagia</taxon>
        <taxon>Cytophagales</taxon>
        <taxon>Spirosomataceae</taxon>
        <taxon>Fibrisoma</taxon>
    </lineage>
</organism>
<accession>A0A418MFU9</accession>
<dbReference type="Pfam" id="PF14094">
    <property type="entry name" value="DUF4272"/>
    <property type="match status" value="1"/>
</dbReference>
<sequence length="203" mass="23096">MAVLRERGVPVIEHLPCIIADEELQPRTKQDIVQRTIALAIVAVKAEGLEDAIVQEVIRRFDAAPFFSPVERAFIDIAQPTDDDRLRFVWRYESLWVLLWALSFVDDLAFPDQICDVPATASIIQRTGDYASMLAQATLRSPATLLDQADITYRLDWACVNARVMGQPAPAGLNASVVYERHYAFNWLTRYMDQPWDEVRTDT</sequence>
<evidence type="ECO:0000313" key="1">
    <source>
        <dbReference type="EMBL" id="RIV25603.1"/>
    </source>
</evidence>
<dbReference type="AlphaFoldDB" id="A0A418MFU9"/>
<evidence type="ECO:0000313" key="2">
    <source>
        <dbReference type="Proteomes" id="UP000283523"/>
    </source>
</evidence>
<dbReference type="EMBL" id="QXED01000002">
    <property type="protein sequence ID" value="RIV25603.1"/>
    <property type="molecule type" value="Genomic_DNA"/>
</dbReference>
<comment type="caution">
    <text evidence="1">The sequence shown here is derived from an EMBL/GenBank/DDBJ whole genome shotgun (WGS) entry which is preliminary data.</text>
</comment>
<dbReference type="InterPro" id="IPR025368">
    <property type="entry name" value="DUF4272"/>
</dbReference>
<reference evidence="1 2" key="1">
    <citation type="submission" date="2018-08" db="EMBL/GenBank/DDBJ databases">
        <title>Fibrisoma montanum sp. nov., isolated from Danxia mountain soil.</title>
        <authorList>
            <person name="Huang Y."/>
        </authorList>
    </citation>
    <scope>NUCLEOTIDE SEQUENCE [LARGE SCALE GENOMIC DNA]</scope>
    <source>
        <strain evidence="1 2">HYT19</strain>
    </source>
</reference>
<dbReference type="OrthoDB" id="4399984at2"/>
<keyword evidence="2" id="KW-1185">Reference proteome</keyword>
<gene>
    <name evidence="1" type="ORF">DYU11_06805</name>
</gene>
<proteinExistence type="predicted"/>
<protein>
    <submittedName>
        <fullName evidence="1">DUF4272 domain-containing protein</fullName>
    </submittedName>
</protein>
<dbReference type="Proteomes" id="UP000283523">
    <property type="component" value="Unassembled WGS sequence"/>
</dbReference>